<dbReference type="GO" id="GO:0048484">
    <property type="term" value="P:enteric nervous system development"/>
    <property type="evidence" value="ECO:0007669"/>
    <property type="project" value="InterPro"/>
</dbReference>
<dbReference type="Gene3D" id="1.20.1070.10">
    <property type="entry name" value="Rhodopsin 7-helix transmembrane proteins"/>
    <property type="match status" value="1"/>
</dbReference>
<proteinExistence type="predicted"/>
<evidence type="ECO:0000256" key="2">
    <source>
        <dbReference type="ARBA" id="ARBA00022475"/>
    </source>
</evidence>
<dbReference type="InterPro" id="IPR051193">
    <property type="entry name" value="GPCR_endothelin_rcpt"/>
</dbReference>
<evidence type="ECO:0000256" key="10">
    <source>
        <dbReference type="SAM" id="SignalP"/>
    </source>
</evidence>
<sequence length="168" mass="18393">MGITTLQLLLLMAVLATVGICHINGTEEVRQNFTTSKINVHKGLQPTTSKALLDNNTRVKGPPSCKDPTSIKLYFKYINTIISCAVFVVGIVGNATLLRIIYQNKCMRNGPNALIASLALGDLIYITIDIPINVYKVGTDLFLHCFQLVGSMTSCCSQRVLFIKQTSL</sequence>
<dbReference type="InterPro" id="IPR000499">
    <property type="entry name" value="Endthln_rcpt"/>
</dbReference>
<dbReference type="GO" id="GO:0005886">
    <property type="term" value="C:plasma membrane"/>
    <property type="evidence" value="ECO:0007669"/>
    <property type="project" value="UniProtKB-SubCell"/>
</dbReference>
<dbReference type="GO" id="GO:0008217">
    <property type="term" value="P:regulation of blood pressure"/>
    <property type="evidence" value="ECO:0007669"/>
    <property type="project" value="InterPro"/>
</dbReference>
<keyword evidence="10" id="KW-0732">Signal</keyword>
<keyword evidence="8" id="KW-0807">Transducer</keyword>
<evidence type="ECO:0000256" key="1">
    <source>
        <dbReference type="ARBA" id="ARBA00004651"/>
    </source>
</evidence>
<evidence type="ECO:0000256" key="7">
    <source>
        <dbReference type="ARBA" id="ARBA00023170"/>
    </source>
</evidence>
<dbReference type="PRINTS" id="PR00237">
    <property type="entry name" value="GPCRRHODOPSN"/>
</dbReference>
<dbReference type="GO" id="GO:0042310">
    <property type="term" value="P:vasoconstriction"/>
    <property type="evidence" value="ECO:0007669"/>
    <property type="project" value="InterPro"/>
</dbReference>
<dbReference type="PANTHER" id="PTHR46099:SF2">
    <property type="entry name" value="ENDOTHELIN-1 RECEPTOR"/>
    <property type="match status" value="1"/>
</dbReference>
<keyword evidence="6 9" id="KW-0472">Membrane</keyword>
<dbReference type="AlphaFoldDB" id="A0A8C1TXV2"/>
<dbReference type="GO" id="GO:0048066">
    <property type="term" value="P:developmental pigmentation"/>
    <property type="evidence" value="ECO:0007669"/>
    <property type="project" value="TreeGrafter"/>
</dbReference>
<feature type="transmembrane region" description="Helical" evidence="9">
    <location>
        <begin position="77"/>
        <end position="102"/>
    </location>
</feature>
<evidence type="ECO:0000256" key="5">
    <source>
        <dbReference type="ARBA" id="ARBA00023040"/>
    </source>
</evidence>
<accession>A0A8C1TXV2</accession>
<keyword evidence="3 9" id="KW-0812">Transmembrane</keyword>
<feature type="chain" id="PRO_5034743402" description="Endothelin receptor type A" evidence="10">
    <location>
        <begin position="17"/>
        <end position="168"/>
    </location>
</feature>
<dbReference type="SUPFAM" id="SSF81321">
    <property type="entry name" value="Family A G protein-coupled receptor-like"/>
    <property type="match status" value="1"/>
</dbReference>
<comment type="subcellular location">
    <subcellularLocation>
        <location evidence="1">Cell membrane</location>
        <topology evidence="1">Multi-pass membrane protein</topology>
    </subcellularLocation>
</comment>
<keyword evidence="7" id="KW-0675">Receptor</keyword>
<feature type="signal peptide" evidence="10">
    <location>
        <begin position="1"/>
        <end position="16"/>
    </location>
</feature>
<dbReference type="Proteomes" id="UP000694700">
    <property type="component" value="Unplaced"/>
</dbReference>
<evidence type="ECO:0000256" key="3">
    <source>
        <dbReference type="ARBA" id="ARBA00022692"/>
    </source>
</evidence>
<reference evidence="11" key="1">
    <citation type="submission" date="2025-08" db="UniProtKB">
        <authorList>
            <consortium name="Ensembl"/>
        </authorList>
    </citation>
    <scope>IDENTIFICATION</scope>
</reference>
<dbReference type="InterPro" id="IPR000276">
    <property type="entry name" value="GPCR_Rhodpsn"/>
</dbReference>
<evidence type="ECO:0000256" key="8">
    <source>
        <dbReference type="ARBA" id="ARBA00023224"/>
    </source>
</evidence>
<evidence type="ECO:0000313" key="11">
    <source>
        <dbReference type="Ensembl" id="ENSCCRP00015028924.1"/>
    </source>
</evidence>
<keyword evidence="5" id="KW-0297">G-protein coupled receptor</keyword>
<dbReference type="Ensembl" id="ENSCCRT00015029945.1">
    <property type="protein sequence ID" value="ENSCCRP00015028924.1"/>
    <property type="gene ID" value="ENSCCRG00015012214.1"/>
</dbReference>
<feature type="transmembrane region" description="Helical" evidence="9">
    <location>
        <begin position="114"/>
        <end position="135"/>
    </location>
</feature>
<name>A0A8C1TXV2_CYPCA</name>
<dbReference type="GO" id="GO:0004962">
    <property type="term" value="F:endothelin receptor activity"/>
    <property type="evidence" value="ECO:0007669"/>
    <property type="project" value="InterPro"/>
</dbReference>
<evidence type="ECO:0000256" key="4">
    <source>
        <dbReference type="ARBA" id="ARBA00022989"/>
    </source>
</evidence>
<dbReference type="PRINTS" id="PR00366">
    <property type="entry name" value="ENDOTHELINR"/>
</dbReference>
<evidence type="ECO:0000256" key="9">
    <source>
        <dbReference type="SAM" id="Phobius"/>
    </source>
</evidence>
<keyword evidence="4 9" id="KW-1133">Transmembrane helix</keyword>
<dbReference type="PANTHER" id="PTHR46099">
    <property type="entry name" value="G_PROTEIN_RECEP_F1_2 DOMAIN-CONTAINING PROTEIN"/>
    <property type="match status" value="1"/>
</dbReference>
<evidence type="ECO:0000256" key="6">
    <source>
        <dbReference type="ARBA" id="ARBA00023136"/>
    </source>
</evidence>
<organism evidence="11 12">
    <name type="scientific">Cyprinus carpio</name>
    <name type="common">Common carp</name>
    <dbReference type="NCBI Taxonomy" id="7962"/>
    <lineage>
        <taxon>Eukaryota</taxon>
        <taxon>Metazoa</taxon>
        <taxon>Chordata</taxon>
        <taxon>Craniata</taxon>
        <taxon>Vertebrata</taxon>
        <taxon>Euteleostomi</taxon>
        <taxon>Actinopterygii</taxon>
        <taxon>Neopterygii</taxon>
        <taxon>Teleostei</taxon>
        <taxon>Ostariophysi</taxon>
        <taxon>Cypriniformes</taxon>
        <taxon>Cyprinidae</taxon>
        <taxon>Cyprininae</taxon>
        <taxon>Cyprinus</taxon>
    </lineage>
</organism>
<evidence type="ECO:0000313" key="12">
    <source>
        <dbReference type="Proteomes" id="UP000694700"/>
    </source>
</evidence>
<protein>
    <recommendedName>
        <fullName evidence="13">Endothelin receptor type A</fullName>
    </recommendedName>
</protein>
<keyword evidence="2" id="KW-1003">Cell membrane</keyword>
<evidence type="ECO:0008006" key="13">
    <source>
        <dbReference type="Google" id="ProtNLM"/>
    </source>
</evidence>